<gene>
    <name evidence="9" type="ORF">AAW51_2547</name>
</gene>
<dbReference type="STRING" id="413882.AAW51_2547"/>
<evidence type="ECO:0000256" key="4">
    <source>
        <dbReference type="ARBA" id="ARBA00022692"/>
    </source>
</evidence>
<proteinExistence type="inferred from homology"/>
<keyword evidence="6 8" id="KW-0472">Membrane</keyword>
<evidence type="ECO:0000256" key="3">
    <source>
        <dbReference type="ARBA" id="ARBA00022475"/>
    </source>
</evidence>
<dbReference type="RefSeq" id="WP_047194910.1">
    <property type="nucleotide sequence ID" value="NZ_CP011371.1"/>
</dbReference>
<dbReference type="KEGG" id="pbh:AAW51_2547"/>
<dbReference type="AlphaFoldDB" id="A0A0G3BMM0"/>
<protein>
    <submittedName>
        <fullName evidence="9">Gliding motility protein</fullName>
    </submittedName>
</protein>
<comment type="subcellular location">
    <subcellularLocation>
        <location evidence="1">Cell membrane</location>
        <topology evidence="1">Single-pass membrane protein</topology>
    </subcellularLocation>
    <subcellularLocation>
        <location evidence="7">Cell membrane</location>
        <topology evidence="7">Single-pass type II membrane protein</topology>
    </subcellularLocation>
</comment>
<dbReference type="OrthoDB" id="5294637at2"/>
<dbReference type="Proteomes" id="UP000035352">
    <property type="component" value="Chromosome"/>
</dbReference>
<keyword evidence="3" id="KW-1003">Cell membrane</keyword>
<keyword evidence="7" id="KW-0653">Protein transport</keyword>
<dbReference type="PATRIC" id="fig|413882.6.peg.2661"/>
<name>A0A0G3BMM0_9BURK</name>
<dbReference type="GO" id="GO:0015031">
    <property type="term" value="P:protein transport"/>
    <property type="evidence" value="ECO:0007669"/>
    <property type="project" value="UniProtKB-KW"/>
</dbReference>
<dbReference type="PANTHER" id="PTHR30558">
    <property type="entry name" value="EXBD MEMBRANE COMPONENT OF PMF-DRIVEN MACROMOLECULE IMPORT SYSTEM"/>
    <property type="match status" value="1"/>
</dbReference>
<keyword evidence="5 8" id="KW-1133">Transmembrane helix</keyword>
<keyword evidence="4 7" id="KW-0812">Transmembrane</keyword>
<dbReference type="GO" id="GO:0022857">
    <property type="term" value="F:transmembrane transporter activity"/>
    <property type="evidence" value="ECO:0007669"/>
    <property type="project" value="InterPro"/>
</dbReference>
<evidence type="ECO:0000256" key="2">
    <source>
        <dbReference type="ARBA" id="ARBA00005811"/>
    </source>
</evidence>
<evidence type="ECO:0000313" key="9">
    <source>
        <dbReference type="EMBL" id="AKJ29238.1"/>
    </source>
</evidence>
<dbReference type="GO" id="GO:0005886">
    <property type="term" value="C:plasma membrane"/>
    <property type="evidence" value="ECO:0007669"/>
    <property type="project" value="UniProtKB-SubCell"/>
</dbReference>
<evidence type="ECO:0000256" key="8">
    <source>
        <dbReference type="SAM" id="Phobius"/>
    </source>
</evidence>
<sequence length="163" mass="17644">MKLTPLQKRAARLERNKSEVDVNLVSLIDIFTILLFFLLSSATGVETLSSPKAVKLPQSTAETSPRETVVVVVSHDDILVSGRRVATVAEAMATEGDLIASLKAELEGLPGAAPEQPPAQSKSVTIMGDKDIPYRLLRKVMYTAARANFSDVSFAVIRKYEAS</sequence>
<evidence type="ECO:0000256" key="1">
    <source>
        <dbReference type="ARBA" id="ARBA00004162"/>
    </source>
</evidence>
<dbReference type="EMBL" id="CP011371">
    <property type="protein sequence ID" value="AKJ29238.1"/>
    <property type="molecule type" value="Genomic_DNA"/>
</dbReference>
<dbReference type="InterPro" id="IPR003400">
    <property type="entry name" value="ExbD"/>
</dbReference>
<evidence type="ECO:0000256" key="6">
    <source>
        <dbReference type="ARBA" id="ARBA00023136"/>
    </source>
</evidence>
<evidence type="ECO:0000256" key="7">
    <source>
        <dbReference type="RuleBase" id="RU003879"/>
    </source>
</evidence>
<evidence type="ECO:0000313" key="10">
    <source>
        <dbReference type="Proteomes" id="UP000035352"/>
    </source>
</evidence>
<dbReference type="Pfam" id="PF02472">
    <property type="entry name" value="ExbD"/>
    <property type="match status" value="1"/>
</dbReference>
<keyword evidence="10" id="KW-1185">Reference proteome</keyword>
<evidence type="ECO:0000256" key="5">
    <source>
        <dbReference type="ARBA" id="ARBA00022989"/>
    </source>
</evidence>
<reference evidence="9 10" key="1">
    <citation type="submission" date="2015-05" db="EMBL/GenBank/DDBJ databases">
        <authorList>
            <person name="Tang B."/>
            <person name="Yu Y."/>
        </authorList>
    </citation>
    <scope>NUCLEOTIDE SEQUENCE [LARGE SCALE GENOMIC DNA]</scope>
    <source>
        <strain evidence="9 10">DSM 7029</strain>
    </source>
</reference>
<accession>A0A0G3BMM0</accession>
<feature type="transmembrane region" description="Helical" evidence="8">
    <location>
        <begin position="20"/>
        <end position="39"/>
    </location>
</feature>
<keyword evidence="7" id="KW-0813">Transport</keyword>
<organism evidence="9 10">
    <name type="scientific">Caldimonas brevitalea</name>
    <dbReference type="NCBI Taxonomy" id="413882"/>
    <lineage>
        <taxon>Bacteria</taxon>
        <taxon>Pseudomonadati</taxon>
        <taxon>Pseudomonadota</taxon>
        <taxon>Betaproteobacteria</taxon>
        <taxon>Burkholderiales</taxon>
        <taxon>Sphaerotilaceae</taxon>
        <taxon>Caldimonas</taxon>
    </lineage>
</organism>
<comment type="similarity">
    <text evidence="2 7">Belongs to the ExbD/TolR family.</text>
</comment>